<dbReference type="EMBL" id="HE806321">
    <property type="protein sequence ID" value="CCH61857.1"/>
    <property type="molecule type" value="Genomic_DNA"/>
</dbReference>
<name>I2H655_HENB6</name>
<dbReference type="InParanoid" id="I2H655"/>
<dbReference type="Pfam" id="PF07727">
    <property type="entry name" value="RVT_2"/>
    <property type="match status" value="1"/>
</dbReference>
<dbReference type="eggNOG" id="KOG0017">
    <property type="taxonomic scope" value="Eukaryota"/>
</dbReference>
<dbReference type="Proteomes" id="UP000002866">
    <property type="component" value="Chromosome 6"/>
</dbReference>
<dbReference type="PANTHER" id="PTHR11439:SF463">
    <property type="entry name" value="REVERSE TRANSCRIPTASE TY1_COPIA-TYPE DOMAIN-CONTAINING PROTEIN"/>
    <property type="match status" value="1"/>
</dbReference>
<dbReference type="HOGENOM" id="CLU_001650_21_5_1"/>
<dbReference type="KEGG" id="tbl:TBLA_0F03190"/>
<evidence type="ECO:0000313" key="2">
    <source>
        <dbReference type="EMBL" id="CCH61857.1"/>
    </source>
</evidence>
<sequence>MKSSDSEKWLAACEKELESFNALDVYNLVPLPEGRQCLGSRWVFTMKDDGRYKSRLVAQEYKQKIGIDYYETFAPVVRYASVRLFLAIADQFSLSVHKMDADTAFLKSEIDGDVYIKQPQGFVDPTHPEYVRKLKKGMYGLKQAPLLWNRHIHHTLTELGFQRHAIEHCFYFRYSTTGLILIALYVDDLLIAAPDNDSLDIVKCTLKIYYSMKDLGPVNNFLGINVNQPSDHSVSISMEDYITKAATTIFPAGVKPSHIPLSPTAQYFDPTSPAVDSITEYQTIIGQLLFVANAGRPDVSFAVSFLSRFLKDPRVVHLDAAY</sequence>
<reference evidence="2 3" key="1">
    <citation type="journal article" date="2011" name="Proc. Natl. Acad. Sci. U.S.A.">
        <title>Evolutionary erosion of yeast sex chromosomes by mating-type switching accidents.</title>
        <authorList>
            <person name="Gordon J.L."/>
            <person name="Armisen D."/>
            <person name="Proux-Wera E."/>
            <person name="Oheigeartaigh S.S."/>
            <person name="Byrne K.P."/>
            <person name="Wolfe K.H."/>
        </authorList>
    </citation>
    <scope>NUCLEOTIDE SEQUENCE [LARGE SCALE GENOMIC DNA]</scope>
    <source>
        <strain evidence="3">ATCC 34711 / CBS 6284 / DSM 70876 / NBRC 10599 / NRRL Y-10934 / UCD 77-7</strain>
    </source>
</reference>
<organism evidence="2 3">
    <name type="scientific">Henningerozyma blattae (strain ATCC 34711 / CBS 6284 / DSM 70876 / NBRC 10599 / NRRL Y-10934 / UCD 77-7)</name>
    <name type="common">Yeast</name>
    <name type="synonym">Tetrapisispora blattae</name>
    <dbReference type="NCBI Taxonomy" id="1071380"/>
    <lineage>
        <taxon>Eukaryota</taxon>
        <taxon>Fungi</taxon>
        <taxon>Dikarya</taxon>
        <taxon>Ascomycota</taxon>
        <taxon>Saccharomycotina</taxon>
        <taxon>Saccharomycetes</taxon>
        <taxon>Saccharomycetales</taxon>
        <taxon>Saccharomycetaceae</taxon>
        <taxon>Henningerozyma</taxon>
    </lineage>
</organism>
<dbReference type="PANTHER" id="PTHR11439">
    <property type="entry name" value="GAG-POL-RELATED RETROTRANSPOSON"/>
    <property type="match status" value="1"/>
</dbReference>
<evidence type="ECO:0000313" key="3">
    <source>
        <dbReference type="Proteomes" id="UP000002866"/>
    </source>
</evidence>
<protein>
    <recommendedName>
        <fullName evidence="1">Reverse transcriptase Ty1/copia-type domain-containing protein</fullName>
    </recommendedName>
</protein>
<dbReference type="OrthoDB" id="4069911at2759"/>
<dbReference type="InterPro" id="IPR013103">
    <property type="entry name" value="RVT_2"/>
</dbReference>
<accession>I2H655</accession>
<gene>
    <name evidence="2" type="primary">TBLA0F03190</name>
    <name evidence="2" type="ORF">TBLA_0F03190</name>
</gene>
<evidence type="ECO:0000259" key="1">
    <source>
        <dbReference type="Pfam" id="PF07727"/>
    </source>
</evidence>
<proteinExistence type="predicted"/>
<keyword evidence="3" id="KW-1185">Reference proteome</keyword>
<dbReference type="InterPro" id="IPR043502">
    <property type="entry name" value="DNA/RNA_pol_sf"/>
</dbReference>
<dbReference type="GeneID" id="14496966"/>
<dbReference type="OMA" id="IHITIDS"/>
<feature type="domain" description="Reverse transcriptase Ty1/copia-type" evidence="1">
    <location>
        <begin position="24"/>
        <end position="259"/>
    </location>
</feature>
<dbReference type="RefSeq" id="XP_004181376.1">
    <property type="nucleotide sequence ID" value="XM_004181328.1"/>
</dbReference>
<dbReference type="SUPFAM" id="SSF56672">
    <property type="entry name" value="DNA/RNA polymerases"/>
    <property type="match status" value="1"/>
</dbReference>
<dbReference type="AlphaFoldDB" id="I2H655"/>